<dbReference type="Gene3D" id="2.40.70.10">
    <property type="entry name" value="Acid Proteases"/>
    <property type="match status" value="1"/>
</dbReference>
<dbReference type="GO" id="GO:0008233">
    <property type="term" value="F:peptidase activity"/>
    <property type="evidence" value="ECO:0007669"/>
    <property type="project" value="UniProtKB-KW"/>
</dbReference>
<organism evidence="1 2">
    <name type="scientific">Aphanizomenon flos-aquae LD13</name>
    <dbReference type="NCBI Taxonomy" id="1710894"/>
    <lineage>
        <taxon>Bacteria</taxon>
        <taxon>Bacillati</taxon>
        <taxon>Cyanobacteriota</taxon>
        <taxon>Cyanophyceae</taxon>
        <taxon>Nostocales</taxon>
        <taxon>Aphanizomenonaceae</taxon>
        <taxon>Aphanizomenon</taxon>
    </lineage>
</organism>
<dbReference type="STRING" id="1803587.GCA_001593825_02091"/>
<gene>
    <name evidence="1" type="ORF">AN481_05280</name>
</gene>
<dbReference type="GO" id="GO:0006508">
    <property type="term" value="P:proteolysis"/>
    <property type="evidence" value="ECO:0007669"/>
    <property type="project" value="UniProtKB-KW"/>
</dbReference>
<dbReference type="Proteomes" id="UP000092382">
    <property type="component" value="Unassembled WGS sequence"/>
</dbReference>
<protein>
    <submittedName>
        <fullName evidence="1">Aspartyl protease</fullName>
    </submittedName>
</protein>
<evidence type="ECO:0000313" key="2">
    <source>
        <dbReference type="Proteomes" id="UP000092382"/>
    </source>
</evidence>
<proteinExistence type="predicted"/>
<dbReference type="SUPFAM" id="SSF50630">
    <property type="entry name" value="Acid proteases"/>
    <property type="match status" value="1"/>
</dbReference>
<dbReference type="PATRIC" id="fig|1710894.3.peg.2074"/>
<comment type="caution">
    <text evidence="1">The sequence shown here is derived from an EMBL/GenBank/DDBJ whole genome shotgun (WGS) entry which is preliminary data.</text>
</comment>
<evidence type="ECO:0000313" key="1">
    <source>
        <dbReference type="EMBL" id="OBQ26357.1"/>
    </source>
</evidence>
<sequence>MIEGYFGENGQLFFEIELVTNDGLNLPVDALFDTGFAGFMAINTQDLDGLEWLYSGEEMLRTAKGESKFQIYLGQVILDGKQYQIPVNVGKGINEILLGSEWLKLLRLVVDFPENILTLG</sequence>
<accession>A0A1B7VZD9</accession>
<keyword evidence="1" id="KW-0378">Hydrolase</keyword>
<name>A0A1B7VZD9_APHFL</name>
<reference evidence="1 2" key="1">
    <citation type="submission" date="2015-09" db="EMBL/GenBank/DDBJ databases">
        <title>Whole genome shotgun sequence assembly of Aphanizomenon flos-aquae UKL13.</title>
        <authorList>
            <person name="Driscoll C."/>
        </authorList>
    </citation>
    <scope>NUCLEOTIDE SEQUENCE [LARGE SCALE GENOMIC DNA]</scope>
    <source>
        <strain evidence="1">MDT13</strain>
    </source>
</reference>
<dbReference type="EMBL" id="LJOY01000012">
    <property type="protein sequence ID" value="OBQ26357.1"/>
    <property type="molecule type" value="Genomic_DNA"/>
</dbReference>
<dbReference type="InterPro" id="IPR021109">
    <property type="entry name" value="Peptidase_aspartic_dom_sf"/>
</dbReference>
<dbReference type="AlphaFoldDB" id="A0A1B7VZD9"/>
<keyword evidence="1" id="KW-0645">Protease</keyword>